<dbReference type="PROSITE" id="PS51294">
    <property type="entry name" value="HTH_MYB"/>
    <property type="match status" value="1"/>
</dbReference>
<protein>
    <submittedName>
        <fullName evidence="6">Uncharacterized protein</fullName>
    </submittedName>
</protein>
<organism evidence="6 7">
    <name type="scientific">Brassica carinata</name>
    <name type="common">Ethiopian mustard</name>
    <name type="synonym">Abyssinian cabbage</name>
    <dbReference type="NCBI Taxonomy" id="52824"/>
    <lineage>
        <taxon>Eukaryota</taxon>
        <taxon>Viridiplantae</taxon>
        <taxon>Streptophyta</taxon>
        <taxon>Embryophyta</taxon>
        <taxon>Tracheophyta</taxon>
        <taxon>Spermatophyta</taxon>
        <taxon>Magnoliopsida</taxon>
        <taxon>eudicotyledons</taxon>
        <taxon>Gunneridae</taxon>
        <taxon>Pentapetalae</taxon>
        <taxon>rosids</taxon>
        <taxon>malvids</taxon>
        <taxon>Brassicales</taxon>
        <taxon>Brassicaceae</taxon>
        <taxon>Brassiceae</taxon>
        <taxon>Brassica</taxon>
    </lineage>
</organism>
<evidence type="ECO:0000259" key="5">
    <source>
        <dbReference type="PROSITE" id="PS51294"/>
    </source>
</evidence>
<reference evidence="6 7" key="1">
    <citation type="submission" date="2020-02" db="EMBL/GenBank/DDBJ databases">
        <authorList>
            <person name="Ma Q."/>
            <person name="Huang Y."/>
            <person name="Song X."/>
            <person name="Pei D."/>
        </authorList>
    </citation>
    <scope>NUCLEOTIDE SEQUENCE [LARGE SCALE GENOMIC DNA]</scope>
    <source>
        <strain evidence="6">Sxm20200214</strain>
        <tissue evidence="6">Leaf</tissue>
    </source>
</reference>
<dbReference type="GO" id="GO:0005634">
    <property type="term" value="C:nucleus"/>
    <property type="evidence" value="ECO:0007669"/>
    <property type="project" value="UniProtKB-SubCell"/>
</dbReference>
<dbReference type="Pfam" id="PF00249">
    <property type="entry name" value="Myb_DNA-binding"/>
    <property type="match status" value="1"/>
</dbReference>
<dbReference type="AlphaFoldDB" id="A0A8X7PM04"/>
<keyword evidence="7" id="KW-1185">Reference proteome</keyword>
<feature type="domain" description="Myb-like" evidence="4">
    <location>
        <begin position="67"/>
        <end position="124"/>
    </location>
</feature>
<evidence type="ECO:0000256" key="1">
    <source>
        <dbReference type="ARBA" id="ARBA00004123"/>
    </source>
</evidence>
<evidence type="ECO:0000256" key="3">
    <source>
        <dbReference type="ARBA" id="ARBA00023242"/>
    </source>
</evidence>
<comment type="subcellular location">
    <subcellularLocation>
        <location evidence="1">Nucleus</location>
    </subcellularLocation>
</comment>
<dbReference type="GO" id="GO:0003677">
    <property type="term" value="F:DNA binding"/>
    <property type="evidence" value="ECO:0007669"/>
    <property type="project" value="UniProtKB-KW"/>
</dbReference>
<dbReference type="PANTHER" id="PTHR44191">
    <property type="entry name" value="TRANSCRIPTION FACTOR KUA1"/>
    <property type="match status" value="1"/>
</dbReference>
<name>A0A8X7PM04_BRACI</name>
<comment type="caution">
    <text evidence="6">The sequence shown here is derived from an EMBL/GenBank/DDBJ whole genome shotgun (WGS) entry which is preliminary data.</text>
</comment>
<keyword evidence="2" id="KW-0238">DNA-binding</keyword>
<accession>A0A8X7PM04</accession>
<dbReference type="SUPFAM" id="SSF46689">
    <property type="entry name" value="Homeodomain-like"/>
    <property type="match status" value="1"/>
</dbReference>
<evidence type="ECO:0000259" key="4">
    <source>
        <dbReference type="PROSITE" id="PS50090"/>
    </source>
</evidence>
<dbReference type="PROSITE" id="PS50090">
    <property type="entry name" value="MYB_LIKE"/>
    <property type="match status" value="1"/>
</dbReference>
<dbReference type="EMBL" id="JAAMPC010000016">
    <property type="protein sequence ID" value="KAG2254246.1"/>
    <property type="molecule type" value="Genomic_DNA"/>
</dbReference>
<dbReference type="PANTHER" id="PTHR44191:SF84">
    <property type="entry name" value="F25A4.19 PROTEIN"/>
    <property type="match status" value="1"/>
</dbReference>
<dbReference type="GO" id="GO:0006355">
    <property type="term" value="P:regulation of DNA-templated transcription"/>
    <property type="evidence" value="ECO:0007669"/>
    <property type="project" value="UniProtKB-ARBA"/>
</dbReference>
<evidence type="ECO:0000256" key="2">
    <source>
        <dbReference type="ARBA" id="ARBA00023125"/>
    </source>
</evidence>
<dbReference type="InterPro" id="IPR001005">
    <property type="entry name" value="SANT/Myb"/>
</dbReference>
<dbReference type="InterPro" id="IPR009057">
    <property type="entry name" value="Homeodomain-like_sf"/>
</dbReference>
<dbReference type="InterPro" id="IPR017930">
    <property type="entry name" value="Myb_dom"/>
</dbReference>
<dbReference type="Gene3D" id="1.10.10.60">
    <property type="entry name" value="Homeodomain-like"/>
    <property type="match status" value="1"/>
</dbReference>
<evidence type="ECO:0000313" key="7">
    <source>
        <dbReference type="Proteomes" id="UP000886595"/>
    </source>
</evidence>
<evidence type="ECO:0000313" key="6">
    <source>
        <dbReference type="EMBL" id="KAG2254246.1"/>
    </source>
</evidence>
<dbReference type="InterPro" id="IPR052245">
    <property type="entry name" value="Plant_Stress_Dev_TF"/>
</dbReference>
<proteinExistence type="predicted"/>
<feature type="domain" description="HTH myb-type" evidence="5">
    <location>
        <begin position="67"/>
        <end position="100"/>
    </location>
</feature>
<sequence length="221" mass="24747">MADGSSCSSDSGCISREIMLLSVSLNNLSEYEQTEEIPKIIIAEDEKNKTSSGYASADDAVPISSSRERKRGVPWTEEEHKLFLLGLKKVGKGDWKGISKTFHAQKYFLRRSNLNRRRRRSSLFDMTTDTVMPMEKDQMLMHENMSQPSSLVPEIKIHPVMQIFPEFPVPTSGDNASRNHLVPFTFQARPEPISLSLTLASSNLNEPSSSRHSAFNTIGVA</sequence>
<keyword evidence="3" id="KW-0539">Nucleus</keyword>
<gene>
    <name evidence="6" type="ORF">Bca52824_084382</name>
</gene>
<dbReference type="GO" id="GO:0009739">
    <property type="term" value="P:response to gibberellin"/>
    <property type="evidence" value="ECO:0007669"/>
    <property type="project" value="TreeGrafter"/>
</dbReference>
<dbReference type="OrthoDB" id="118550at2759"/>
<dbReference type="CDD" id="cd00167">
    <property type="entry name" value="SANT"/>
    <property type="match status" value="1"/>
</dbReference>
<dbReference type="GO" id="GO:0009723">
    <property type="term" value="P:response to ethylene"/>
    <property type="evidence" value="ECO:0007669"/>
    <property type="project" value="TreeGrafter"/>
</dbReference>
<dbReference type="Proteomes" id="UP000886595">
    <property type="component" value="Unassembled WGS sequence"/>
</dbReference>